<accession>A0A3M5P606</accession>
<protein>
    <recommendedName>
        <fullName evidence="3">Cell division inhibitor</fullName>
    </recommendedName>
</protein>
<evidence type="ECO:0000313" key="2">
    <source>
        <dbReference type="Proteomes" id="UP000273854"/>
    </source>
</evidence>
<organism evidence="1 2">
    <name type="scientific">Pseudomonas viridiflava</name>
    <name type="common">Phytomonas viridiflava</name>
    <dbReference type="NCBI Taxonomy" id="33069"/>
    <lineage>
        <taxon>Bacteria</taxon>
        <taxon>Pseudomonadati</taxon>
        <taxon>Pseudomonadota</taxon>
        <taxon>Gammaproteobacteria</taxon>
        <taxon>Pseudomonadales</taxon>
        <taxon>Pseudomonadaceae</taxon>
        <taxon>Pseudomonas</taxon>
    </lineage>
</organism>
<dbReference type="InterPro" id="IPR007263">
    <property type="entry name" value="DCC1-like"/>
</dbReference>
<dbReference type="AlphaFoldDB" id="A0A3M5P606"/>
<proteinExistence type="predicted"/>
<evidence type="ECO:0008006" key="3">
    <source>
        <dbReference type="Google" id="ProtNLM"/>
    </source>
</evidence>
<dbReference type="InterPro" id="IPR044691">
    <property type="entry name" value="DCC1_Trx"/>
</dbReference>
<dbReference type="GO" id="GO:0015035">
    <property type="term" value="F:protein-disulfide reductase activity"/>
    <property type="evidence" value="ECO:0007669"/>
    <property type="project" value="InterPro"/>
</dbReference>
<dbReference type="PANTHER" id="PTHR34290">
    <property type="entry name" value="SI:CH73-390P7.2"/>
    <property type="match status" value="1"/>
</dbReference>
<dbReference type="Pfam" id="PF04134">
    <property type="entry name" value="DCC1-like"/>
    <property type="match status" value="1"/>
</dbReference>
<dbReference type="Proteomes" id="UP000273854">
    <property type="component" value="Unassembled WGS sequence"/>
</dbReference>
<comment type="caution">
    <text evidence="1">The sequence shown here is derived from an EMBL/GenBank/DDBJ whole genome shotgun (WGS) entry which is preliminary data.</text>
</comment>
<dbReference type="PANTHER" id="PTHR34290:SF2">
    <property type="entry name" value="OS04G0668800 PROTEIN"/>
    <property type="match status" value="1"/>
</dbReference>
<reference evidence="1 2" key="1">
    <citation type="submission" date="2018-08" db="EMBL/GenBank/DDBJ databases">
        <title>Recombination of ecologically and evolutionarily significant loci maintains genetic cohesion in the Pseudomonas syringae species complex.</title>
        <authorList>
            <person name="Dillon M."/>
            <person name="Thakur S."/>
            <person name="Almeida R.N.D."/>
            <person name="Weir B.S."/>
            <person name="Guttman D.S."/>
        </authorList>
    </citation>
    <scope>NUCLEOTIDE SEQUENCE [LARGE SCALE GENOMIC DNA]</scope>
    <source>
        <strain evidence="1 2">ICMP 19473</strain>
    </source>
</reference>
<sequence length="170" mass="19252">MFVADRPEAAQVNTGHLLMYENMNWPLTLYFDGECPLCAREVNVLRARAAPHRLHFVDISDEAFDPVAVGYTLEQMESALHARFDDGTWVTGLDATLWSWRAAGLGVWAAPLSWPAFRPLLNVAYRLFCRWRPHLAWLPHPDGGARCGKNSCALSKTDRVSQGQRRSDER</sequence>
<gene>
    <name evidence="1" type="ORF">ALP40_04627</name>
</gene>
<evidence type="ECO:0000313" key="1">
    <source>
        <dbReference type="EMBL" id="RMT80021.1"/>
    </source>
</evidence>
<dbReference type="EMBL" id="RBTP01000048">
    <property type="protein sequence ID" value="RMT80021.1"/>
    <property type="molecule type" value="Genomic_DNA"/>
</dbReference>
<name>A0A3M5P606_PSEVI</name>